<organism evidence="2 3">
    <name type="scientific">Araneus ventricosus</name>
    <name type="common">Orbweaver spider</name>
    <name type="synonym">Epeira ventricosa</name>
    <dbReference type="NCBI Taxonomy" id="182803"/>
    <lineage>
        <taxon>Eukaryota</taxon>
        <taxon>Metazoa</taxon>
        <taxon>Ecdysozoa</taxon>
        <taxon>Arthropoda</taxon>
        <taxon>Chelicerata</taxon>
        <taxon>Arachnida</taxon>
        <taxon>Araneae</taxon>
        <taxon>Araneomorphae</taxon>
        <taxon>Entelegynae</taxon>
        <taxon>Araneoidea</taxon>
        <taxon>Araneidae</taxon>
        <taxon>Araneus</taxon>
    </lineage>
</organism>
<feature type="signal peptide" evidence="1">
    <location>
        <begin position="1"/>
        <end position="18"/>
    </location>
</feature>
<comment type="caution">
    <text evidence="2">The sequence shown here is derived from an EMBL/GenBank/DDBJ whole genome shotgun (WGS) entry which is preliminary data.</text>
</comment>
<name>A0A4Y2EAQ3_ARAVE</name>
<proteinExistence type="predicted"/>
<dbReference type="AlphaFoldDB" id="A0A4Y2EAQ3"/>
<protein>
    <recommendedName>
        <fullName evidence="4">Secreted protein</fullName>
    </recommendedName>
</protein>
<gene>
    <name evidence="2" type="ORF">AVEN_78913_1</name>
</gene>
<sequence length="95" mass="10087">MCFREGVLLFFSATLFEGAQIVFCLRGPLAIGQAGNLASPPLAGGFQVRNPIPQKIRRVWSLLHVKSYVGVKRPPAGVVRKLGEGDAGSGVVVVI</sequence>
<dbReference type="Proteomes" id="UP000499080">
    <property type="component" value="Unassembled WGS sequence"/>
</dbReference>
<evidence type="ECO:0008006" key="4">
    <source>
        <dbReference type="Google" id="ProtNLM"/>
    </source>
</evidence>
<reference evidence="2 3" key="1">
    <citation type="journal article" date="2019" name="Sci. Rep.">
        <title>Orb-weaving spider Araneus ventricosus genome elucidates the spidroin gene catalogue.</title>
        <authorList>
            <person name="Kono N."/>
            <person name="Nakamura H."/>
            <person name="Ohtoshi R."/>
            <person name="Moran D.A.P."/>
            <person name="Shinohara A."/>
            <person name="Yoshida Y."/>
            <person name="Fujiwara M."/>
            <person name="Mori M."/>
            <person name="Tomita M."/>
            <person name="Arakawa K."/>
        </authorList>
    </citation>
    <scope>NUCLEOTIDE SEQUENCE [LARGE SCALE GENOMIC DNA]</scope>
</reference>
<accession>A0A4Y2EAQ3</accession>
<keyword evidence="1" id="KW-0732">Signal</keyword>
<evidence type="ECO:0000313" key="2">
    <source>
        <dbReference type="EMBL" id="GBM26001.1"/>
    </source>
</evidence>
<evidence type="ECO:0000256" key="1">
    <source>
        <dbReference type="SAM" id="SignalP"/>
    </source>
</evidence>
<evidence type="ECO:0000313" key="3">
    <source>
        <dbReference type="Proteomes" id="UP000499080"/>
    </source>
</evidence>
<feature type="chain" id="PRO_5021380186" description="Secreted protein" evidence="1">
    <location>
        <begin position="19"/>
        <end position="95"/>
    </location>
</feature>
<dbReference type="EMBL" id="BGPR01245913">
    <property type="protein sequence ID" value="GBM26001.1"/>
    <property type="molecule type" value="Genomic_DNA"/>
</dbReference>
<keyword evidence="3" id="KW-1185">Reference proteome</keyword>